<comment type="caution">
    <text evidence="1">The sequence shown here is derived from an EMBL/GenBank/DDBJ whole genome shotgun (WGS) entry which is preliminary data.</text>
</comment>
<name>A0A4R5TUS6_9MICC</name>
<sequence length="194" mass="21467">MADDLPELLLPGVREWTQWLEAEHADSPGVWLILTKKGGTLTTLTYAEALDEVLCFGWIDGQRRGRDAESYLQRFTPRTPKSIWSIRNCTSIERLTAEGRMRPAGLAAVEAARADGRWDRAYAGPATAVVPDDLAAAVSASPRAQAAFDGLSSQNRYALIFRLGQVHTPAGRQRAVERFVGMLERGETPYPQKR</sequence>
<dbReference type="RefSeq" id="WP_133404473.1">
    <property type="nucleotide sequence ID" value="NZ_SMTK01000004.1"/>
</dbReference>
<reference evidence="1 2" key="1">
    <citation type="submission" date="2019-03" db="EMBL/GenBank/DDBJ databases">
        <title>Arthrobacter sp. nov., an bacterium isolated from biocrust in Mu Us Desert.</title>
        <authorList>
            <person name="Lixiong L."/>
        </authorList>
    </citation>
    <scope>NUCLEOTIDE SEQUENCE [LARGE SCALE GENOMIC DNA]</scope>
    <source>
        <strain evidence="1 2">SLN-3</strain>
    </source>
</reference>
<organism evidence="1 2">
    <name type="scientific">Arthrobacter crusticola</name>
    <dbReference type="NCBI Taxonomy" id="2547960"/>
    <lineage>
        <taxon>Bacteria</taxon>
        <taxon>Bacillati</taxon>
        <taxon>Actinomycetota</taxon>
        <taxon>Actinomycetes</taxon>
        <taxon>Micrococcales</taxon>
        <taxon>Micrococcaceae</taxon>
        <taxon>Arthrobacter</taxon>
    </lineage>
</organism>
<evidence type="ECO:0000313" key="2">
    <source>
        <dbReference type="Proteomes" id="UP000295411"/>
    </source>
</evidence>
<dbReference type="OrthoDB" id="9796999at2"/>
<protein>
    <recommendedName>
        <fullName evidence="3">Bacteriocin-protection protein</fullName>
    </recommendedName>
</protein>
<gene>
    <name evidence="1" type="ORF">E2F48_13490</name>
</gene>
<evidence type="ECO:0008006" key="3">
    <source>
        <dbReference type="Google" id="ProtNLM"/>
    </source>
</evidence>
<evidence type="ECO:0000313" key="1">
    <source>
        <dbReference type="EMBL" id="TDK24810.1"/>
    </source>
</evidence>
<dbReference type="AlphaFoldDB" id="A0A4R5TUS6"/>
<dbReference type="EMBL" id="SMTK01000004">
    <property type="protein sequence ID" value="TDK24810.1"/>
    <property type="molecule type" value="Genomic_DNA"/>
</dbReference>
<dbReference type="Pfam" id="PF13376">
    <property type="entry name" value="OmdA"/>
    <property type="match status" value="1"/>
</dbReference>
<accession>A0A4R5TUS6</accession>
<dbReference type="Proteomes" id="UP000295411">
    <property type="component" value="Unassembled WGS sequence"/>
</dbReference>
<proteinExistence type="predicted"/>
<keyword evidence="2" id="KW-1185">Reference proteome</keyword>